<evidence type="ECO:0000313" key="11">
    <source>
        <dbReference type="Proteomes" id="UP000515204"/>
    </source>
</evidence>
<keyword evidence="2" id="KW-1003">Cell membrane</keyword>
<dbReference type="RefSeq" id="XP_014480038.1">
    <property type="nucleotide sequence ID" value="XM_014624552.1"/>
</dbReference>
<protein>
    <recommendedName>
        <fullName evidence="10">Odorant receptor</fullName>
    </recommendedName>
</protein>
<evidence type="ECO:0000256" key="6">
    <source>
        <dbReference type="ARBA" id="ARBA00022989"/>
    </source>
</evidence>
<dbReference type="GO" id="GO:0005549">
    <property type="term" value="F:odorant binding"/>
    <property type="evidence" value="ECO:0007669"/>
    <property type="project" value="InterPro"/>
</dbReference>
<dbReference type="Pfam" id="PF02949">
    <property type="entry name" value="7tm_6"/>
    <property type="match status" value="1"/>
</dbReference>
<evidence type="ECO:0000256" key="1">
    <source>
        <dbReference type="ARBA" id="ARBA00004651"/>
    </source>
</evidence>
<keyword evidence="9 10" id="KW-0807">Transducer</keyword>
<comment type="caution">
    <text evidence="10">Lacks conserved residue(s) required for the propagation of feature annotation.</text>
</comment>
<keyword evidence="5 10" id="KW-0552">Olfaction</keyword>
<evidence type="ECO:0000256" key="8">
    <source>
        <dbReference type="ARBA" id="ARBA00023170"/>
    </source>
</evidence>
<feature type="transmembrane region" description="Helical" evidence="10">
    <location>
        <begin position="295"/>
        <end position="315"/>
    </location>
</feature>
<dbReference type="GO" id="GO:0005886">
    <property type="term" value="C:plasma membrane"/>
    <property type="evidence" value="ECO:0007669"/>
    <property type="project" value="UniProtKB-SubCell"/>
</dbReference>
<sequence length="386" mass="44102">MTHKSTINRTTKVLLILCGIWPGTWCMIICRAYWIIALATDEFCHYRYLLIHWRTDDLFDLADCFSSFIAQIKLITKFSVFWLNQRKFVKMLTMMAEDWHDSANSDIGTHETTCKAKLSGRITNAMVTLHGLTIVAYSSGIILADVDVNDRENWLPLLLRVEVPIDIHSQLRYKALLAMQFVYLFIAGCAVGLVNALLLTLILHVGGQMDILRWWLTELVPKENERKRESVVIMTNKIIQKHQKIIVFSQHIEDLYTYITLVHFASNTLLICTLGFLIVTSIGSPDATEQIKRSLLFYTVTTLEAFIFCFAGEYLKNKSKEVGTAAYNSAWYELKPENSRILILVILRAQKQLTLTVGKMMDLSLESFTSIMKASGSYMSVLLAMQ</sequence>
<proteinExistence type="inferred from homology"/>
<evidence type="ECO:0000313" key="12">
    <source>
        <dbReference type="RefSeq" id="XP_014480038.1"/>
    </source>
</evidence>
<dbReference type="Proteomes" id="UP000515204">
    <property type="component" value="Unplaced"/>
</dbReference>
<evidence type="ECO:0000256" key="9">
    <source>
        <dbReference type="ARBA" id="ARBA00023224"/>
    </source>
</evidence>
<keyword evidence="7 10" id="KW-0472">Membrane</keyword>
<dbReference type="AlphaFoldDB" id="A0A6P3XPZ1"/>
<keyword evidence="8 10" id="KW-0675">Receptor</keyword>
<evidence type="ECO:0000256" key="2">
    <source>
        <dbReference type="ARBA" id="ARBA00022475"/>
    </source>
</evidence>
<dbReference type="GO" id="GO:0004984">
    <property type="term" value="F:olfactory receptor activity"/>
    <property type="evidence" value="ECO:0007669"/>
    <property type="project" value="InterPro"/>
</dbReference>
<keyword evidence="3 10" id="KW-0716">Sensory transduction</keyword>
<dbReference type="OrthoDB" id="6614360at2759"/>
<evidence type="ECO:0000256" key="3">
    <source>
        <dbReference type="ARBA" id="ARBA00022606"/>
    </source>
</evidence>
<dbReference type="KEGG" id="dqu:106747205"/>
<comment type="similarity">
    <text evidence="10">Belongs to the insect chemoreceptor superfamily. Heteromeric odorant receptor channel (TC 1.A.69) family.</text>
</comment>
<keyword evidence="11" id="KW-1185">Reference proteome</keyword>
<keyword evidence="4 10" id="KW-0812">Transmembrane</keyword>
<feature type="transmembrane region" description="Helical" evidence="10">
    <location>
        <begin position="65"/>
        <end position="84"/>
    </location>
</feature>
<name>A0A6P3XPZ1_DINQU</name>
<evidence type="ECO:0000256" key="4">
    <source>
        <dbReference type="ARBA" id="ARBA00022692"/>
    </source>
</evidence>
<evidence type="ECO:0000256" key="7">
    <source>
        <dbReference type="ARBA" id="ARBA00023136"/>
    </source>
</evidence>
<organism evidence="11 12">
    <name type="scientific">Dinoponera quadriceps</name>
    <name type="common">South American ant</name>
    <dbReference type="NCBI Taxonomy" id="609295"/>
    <lineage>
        <taxon>Eukaryota</taxon>
        <taxon>Metazoa</taxon>
        <taxon>Ecdysozoa</taxon>
        <taxon>Arthropoda</taxon>
        <taxon>Hexapoda</taxon>
        <taxon>Insecta</taxon>
        <taxon>Pterygota</taxon>
        <taxon>Neoptera</taxon>
        <taxon>Endopterygota</taxon>
        <taxon>Hymenoptera</taxon>
        <taxon>Apocrita</taxon>
        <taxon>Aculeata</taxon>
        <taxon>Formicoidea</taxon>
        <taxon>Formicidae</taxon>
        <taxon>Ponerinae</taxon>
        <taxon>Ponerini</taxon>
        <taxon>Dinoponera</taxon>
    </lineage>
</organism>
<keyword evidence="6 10" id="KW-1133">Transmembrane helix</keyword>
<accession>A0A6P3XPZ1</accession>
<comment type="subcellular location">
    <subcellularLocation>
        <location evidence="1 10">Cell membrane</location>
        <topology evidence="1 10">Multi-pass membrane protein</topology>
    </subcellularLocation>
</comment>
<dbReference type="PANTHER" id="PTHR21137">
    <property type="entry name" value="ODORANT RECEPTOR"/>
    <property type="match status" value="1"/>
</dbReference>
<dbReference type="GeneID" id="106747205"/>
<dbReference type="GO" id="GO:0007165">
    <property type="term" value="P:signal transduction"/>
    <property type="evidence" value="ECO:0007669"/>
    <property type="project" value="UniProtKB-KW"/>
</dbReference>
<dbReference type="PANTHER" id="PTHR21137:SF35">
    <property type="entry name" value="ODORANT RECEPTOR 19A-RELATED"/>
    <property type="match status" value="1"/>
</dbReference>
<dbReference type="InterPro" id="IPR004117">
    <property type="entry name" value="7tm6_olfct_rcpt"/>
</dbReference>
<feature type="transmembrane region" description="Helical" evidence="10">
    <location>
        <begin position="181"/>
        <end position="203"/>
    </location>
</feature>
<evidence type="ECO:0000256" key="10">
    <source>
        <dbReference type="RuleBase" id="RU351113"/>
    </source>
</evidence>
<feature type="transmembrane region" description="Helical" evidence="10">
    <location>
        <begin position="125"/>
        <end position="144"/>
    </location>
</feature>
<feature type="transmembrane region" description="Helical" evidence="10">
    <location>
        <begin position="12"/>
        <end position="36"/>
    </location>
</feature>
<gene>
    <name evidence="12" type="primary">LOC106747205</name>
</gene>
<reference evidence="12" key="1">
    <citation type="submission" date="2025-08" db="UniProtKB">
        <authorList>
            <consortium name="RefSeq"/>
        </authorList>
    </citation>
    <scope>IDENTIFICATION</scope>
</reference>
<feature type="transmembrane region" description="Helical" evidence="10">
    <location>
        <begin position="255"/>
        <end position="283"/>
    </location>
</feature>
<evidence type="ECO:0000256" key="5">
    <source>
        <dbReference type="ARBA" id="ARBA00022725"/>
    </source>
</evidence>